<dbReference type="EMBL" id="GBXM01100677">
    <property type="protein sequence ID" value="JAH07900.1"/>
    <property type="molecule type" value="Transcribed_RNA"/>
</dbReference>
<reference evidence="1" key="1">
    <citation type="submission" date="2014-11" db="EMBL/GenBank/DDBJ databases">
        <authorList>
            <person name="Amaro Gonzalez C."/>
        </authorList>
    </citation>
    <scope>NUCLEOTIDE SEQUENCE</scope>
</reference>
<reference evidence="1" key="2">
    <citation type="journal article" date="2015" name="Fish Shellfish Immunol.">
        <title>Early steps in the European eel (Anguilla anguilla)-Vibrio vulnificus interaction in the gills: Role of the RtxA13 toxin.</title>
        <authorList>
            <person name="Callol A."/>
            <person name="Pajuelo D."/>
            <person name="Ebbesson L."/>
            <person name="Teles M."/>
            <person name="MacKenzie S."/>
            <person name="Amaro C."/>
        </authorList>
    </citation>
    <scope>NUCLEOTIDE SEQUENCE</scope>
</reference>
<organism evidence="1">
    <name type="scientific">Anguilla anguilla</name>
    <name type="common">European freshwater eel</name>
    <name type="synonym">Muraena anguilla</name>
    <dbReference type="NCBI Taxonomy" id="7936"/>
    <lineage>
        <taxon>Eukaryota</taxon>
        <taxon>Metazoa</taxon>
        <taxon>Chordata</taxon>
        <taxon>Craniata</taxon>
        <taxon>Vertebrata</taxon>
        <taxon>Euteleostomi</taxon>
        <taxon>Actinopterygii</taxon>
        <taxon>Neopterygii</taxon>
        <taxon>Teleostei</taxon>
        <taxon>Anguilliformes</taxon>
        <taxon>Anguillidae</taxon>
        <taxon>Anguilla</taxon>
    </lineage>
</organism>
<evidence type="ECO:0000313" key="1">
    <source>
        <dbReference type="EMBL" id="JAH07900.1"/>
    </source>
</evidence>
<accession>A0A0E9PUZ4</accession>
<name>A0A0E9PUZ4_ANGAN</name>
<dbReference type="AlphaFoldDB" id="A0A0E9PUZ4"/>
<protein>
    <submittedName>
        <fullName evidence="1">Uncharacterized protein</fullName>
    </submittedName>
</protein>
<sequence length="36" mass="4321">MEDLLASLVAMKKHEMVQDHNLITHEPPVPFFPRWY</sequence>
<proteinExistence type="predicted"/>